<dbReference type="PANTHER" id="PTHR43798:SF33">
    <property type="entry name" value="HYDROLASE, PUTATIVE (AFU_ORTHOLOGUE AFUA_2G14860)-RELATED"/>
    <property type="match status" value="1"/>
</dbReference>
<gene>
    <name evidence="5" type="ORF">MU516_11570</name>
</gene>
<dbReference type="EMBL" id="JANAVZ010000006">
    <property type="protein sequence ID" value="MCT4333502.1"/>
    <property type="molecule type" value="Genomic_DNA"/>
</dbReference>
<feature type="signal peptide" evidence="3">
    <location>
        <begin position="1"/>
        <end position="22"/>
    </location>
</feature>
<dbReference type="InterPro" id="IPR000073">
    <property type="entry name" value="AB_hydrolase_1"/>
</dbReference>
<keyword evidence="3" id="KW-0732">Signal</keyword>
<organism evidence="5 6">
    <name type="scientific">Paracoccus maritimus</name>
    <dbReference type="NCBI Taxonomy" id="2933292"/>
    <lineage>
        <taxon>Bacteria</taxon>
        <taxon>Pseudomonadati</taxon>
        <taxon>Pseudomonadota</taxon>
        <taxon>Alphaproteobacteria</taxon>
        <taxon>Rhodobacterales</taxon>
        <taxon>Paracoccaceae</taxon>
        <taxon>Paracoccus</taxon>
    </lineage>
</organism>
<comment type="caution">
    <text evidence="5">The sequence shown here is derived from an EMBL/GenBank/DDBJ whole genome shotgun (WGS) entry which is preliminary data.</text>
</comment>
<evidence type="ECO:0000313" key="5">
    <source>
        <dbReference type="EMBL" id="MCT4333502.1"/>
    </source>
</evidence>
<dbReference type="PANTHER" id="PTHR43798">
    <property type="entry name" value="MONOACYLGLYCEROL LIPASE"/>
    <property type="match status" value="1"/>
</dbReference>
<protein>
    <submittedName>
        <fullName evidence="5">Alpha/beta hydrolase</fullName>
    </submittedName>
</protein>
<dbReference type="InterPro" id="IPR002410">
    <property type="entry name" value="Peptidase_S33"/>
</dbReference>
<dbReference type="InterPro" id="IPR029058">
    <property type="entry name" value="AB_hydrolase_fold"/>
</dbReference>
<dbReference type="RefSeq" id="WP_260277369.1">
    <property type="nucleotide sequence ID" value="NZ_JANAVZ010000006.1"/>
</dbReference>
<dbReference type="Proteomes" id="UP001320702">
    <property type="component" value="Unassembled WGS sequence"/>
</dbReference>
<dbReference type="PRINTS" id="PR00111">
    <property type="entry name" value="ABHYDROLASE"/>
</dbReference>
<evidence type="ECO:0000256" key="1">
    <source>
        <dbReference type="ARBA" id="ARBA00010088"/>
    </source>
</evidence>
<name>A0ABT2KAF3_9RHOB</name>
<evidence type="ECO:0000313" key="6">
    <source>
        <dbReference type="Proteomes" id="UP001320702"/>
    </source>
</evidence>
<accession>A0ABT2KAF3</accession>
<evidence type="ECO:0000256" key="2">
    <source>
        <dbReference type="ARBA" id="ARBA00022801"/>
    </source>
</evidence>
<keyword evidence="6" id="KW-1185">Reference proteome</keyword>
<feature type="chain" id="PRO_5045170450" evidence="3">
    <location>
        <begin position="23"/>
        <end position="324"/>
    </location>
</feature>
<dbReference type="GO" id="GO:0016787">
    <property type="term" value="F:hydrolase activity"/>
    <property type="evidence" value="ECO:0007669"/>
    <property type="project" value="UniProtKB-KW"/>
</dbReference>
<comment type="similarity">
    <text evidence="1">Belongs to the peptidase S33 family.</text>
</comment>
<dbReference type="Gene3D" id="3.40.50.1820">
    <property type="entry name" value="alpha/beta hydrolase"/>
    <property type="match status" value="1"/>
</dbReference>
<dbReference type="PRINTS" id="PR00793">
    <property type="entry name" value="PROAMNOPTASE"/>
</dbReference>
<feature type="domain" description="AB hydrolase-1" evidence="4">
    <location>
        <begin position="65"/>
        <end position="313"/>
    </location>
</feature>
<dbReference type="PROSITE" id="PS51257">
    <property type="entry name" value="PROKAR_LIPOPROTEIN"/>
    <property type="match status" value="1"/>
</dbReference>
<dbReference type="InterPro" id="IPR050266">
    <property type="entry name" value="AB_hydrolase_sf"/>
</dbReference>
<dbReference type="Pfam" id="PF12697">
    <property type="entry name" value="Abhydrolase_6"/>
    <property type="match status" value="1"/>
</dbReference>
<dbReference type="SUPFAM" id="SSF53474">
    <property type="entry name" value="alpha/beta-Hydrolases"/>
    <property type="match status" value="1"/>
</dbReference>
<sequence>MPRLRPGLLVLTIVAASLAGCAAFVEDRAATREDAAEAAYPPTGRLIEVDGHRVHAHVEGAGPDLVLIHGASGNTRDFTFDLVGRLSDDYRVIAFDRPGLGWTDNIGAQNDNPIAQAELLRKAADQLGVTRPIVLGHSYGGAVAMAWALRDPQDTAAVVLLAGATHPWPDEADLGPFYPFITSAVGRSAAVPLISAFVPESRIEDAIAGIFAPNPVPKGYMEYVGAGLTLRQDSFLANARQVNNLKPYLARMAPLYSELTLPIEIVHGARDTTVGIQYHSRKMDDQLPNAHLTILPGIGHMPHHAAPDAVLAAIDRAAQRAGRR</sequence>
<reference evidence="5 6" key="1">
    <citation type="submission" date="2022-04" db="EMBL/GenBank/DDBJ databases">
        <title>Paracoccus sp. YLB-12 draft genome sequence.</title>
        <authorList>
            <person name="Yu L."/>
        </authorList>
    </citation>
    <scope>NUCLEOTIDE SEQUENCE [LARGE SCALE GENOMIC DNA]</scope>
    <source>
        <strain evidence="5 6">YLB-12</strain>
    </source>
</reference>
<evidence type="ECO:0000256" key="3">
    <source>
        <dbReference type="SAM" id="SignalP"/>
    </source>
</evidence>
<proteinExistence type="inferred from homology"/>
<keyword evidence="2 5" id="KW-0378">Hydrolase</keyword>
<evidence type="ECO:0000259" key="4">
    <source>
        <dbReference type="Pfam" id="PF12697"/>
    </source>
</evidence>